<gene>
    <name evidence="3" type="ORF">M0813_09456</name>
</gene>
<evidence type="ECO:0000256" key="2">
    <source>
        <dbReference type="SAM" id="MobiDB-lite"/>
    </source>
</evidence>
<name>A0ABQ8X5H0_9EUKA</name>
<evidence type="ECO:0000313" key="3">
    <source>
        <dbReference type="EMBL" id="KAJ6227796.1"/>
    </source>
</evidence>
<feature type="coiled-coil region" evidence="1">
    <location>
        <begin position="218"/>
        <end position="245"/>
    </location>
</feature>
<reference evidence="3" key="1">
    <citation type="submission" date="2022-08" db="EMBL/GenBank/DDBJ databases">
        <title>Novel sulfate-reducing endosymbionts in the free-living metamonad Anaeramoeba.</title>
        <authorList>
            <person name="Jerlstrom-Hultqvist J."/>
            <person name="Cepicka I."/>
            <person name="Gallot-Lavallee L."/>
            <person name="Salas-Leiva D."/>
            <person name="Curtis B.A."/>
            <person name="Zahonova K."/>
            <person name="Pipaliya S."/>
            <person name="Dacks J."/>
            <person name="Roger A.J."/>
        </authorList>
    </citation>
    <scope>NUCLEOTIDE SEQUENCE</scope>
    <source>
        <strain evidence="3">Schooner1</strain>
    </source>
</reference>
<accession>A0ABQ8X5H0</accession>
<protein>
    <submittedName>
        <fullName evidence="3">Uncharacterized protein</fullName>
    </submittedName>
</protein>
<evidence type="ECO:0000256" key="1">
    <source>
        <dbReference type="SAM" id="Coils"/>
    </source>
</evidence>
<proteinExistence type="predicted"/>
<organism evidence="3 4">
    <name type="scientific">Anaeramoeba flamelloides</name>
    <dbReference type="NCBI Taxonomy" id="1746091"/>
    <lineage>
        <taxon>Eukaryota</taxon>
        <taxon>Metamonada</taxon>
        <taxon>Anaeramoebidae</taxon>
        <taxon>Anaeramoeba</taxon>
    </lineage>
</organism>
<dbReference type="EMBL" id="JAOAOG010000332">
    <property type="protein sequence ID" value="KAJ6227796.1"/>
    <property type="molecule type" value="Genomic_DNA"/>
</dbReference>
<comment type="caution">
    <text evidence="3">The sequence shown here is derived from an EMBL/GenBank/DDBJ whole genome shotgun (WGS) entry which is preliminary data.</text>
</comment>
<evidence type="ECO:0000313" key="4">
    <source>
        <dbReference type="Proteomes" id="UP001150062"/>
    </source>
</evidence>
<sequence length="288" mass="34594">MSKNFKSHFQTLLITLKTSNNLNDLINELDKVVLLLIENKFSQEEKKFLEEELVFDSVKILWERKNFPKEHAPKVNKYFQRCLIYSAYKVHEENPKVLDIFNRLFLFPTKKAFYSSYRPQPNEQFLQFQVVPDPVYIQDPLQIPIKQEMDSQIEVNNQQQKENEKEKEKEQQINKLNQNQTKIPKSNNLKKQMDLEMNPEKEINITKDKETKIDMDIEMEMEMEIEEEEEEVQEKQDETKQSKYQKLRKFTKALINNTLERIIKRYEQKEIGINVPETFGIQVPIKLT</sequence>
<keyword evidence="4" id="KW-1185">Reference proteome</keyword>
<feature type="region of interest" description="Disordered" evidence="2">
    <location>
        <begin position="153"/>
        <end position="187"/>
    </location>
</feature>
<dbReference type="Proteomes" id="UP001150062">
    <property type="component" value="Unassembled WGS sequence"/>
</dbReference>
<feature type="compositionally biased region" description="Basic and acidic residues" evidence="2">
    <location>
        <begin position="161"/>
        <end position="172"/>
    </location>
</feature>
<keyword evidence="1" id="KW-0175">Coiled coil</keyword>